<gene>
    <name evidence="2" type="ORF">K7432_008966</name>
</gene>
<reference evidence="2 3" key="1">
    <citation type="submission" date="2023-04" db="EMBL/GenBank/DDBJ databases">
        <title>Genome of Basidiobolus ranarum AG-B5.</title>
        <authorList>
            <person name="Stajich J.E."/>
            <person name="Carter-House D."/>
            <person name="Gryganskyi A."/>
        </authorList>
    </citation>
    <scope>NUCLEOTIDE SEQUENCE [LARGE SCALE GENOMIC DNA]</scope>
    <source>
        <strain evidence="2 3">AG-B5</strain>
    </source>
</reference>
<name>A0ABR2WR15_9FUNG</name>
<proteinExistence type="predicted"/>
<keyword evidence="3" id="KW-1185">Reference proteome</keyword>
<feature type="region of interest" description="Disordered" evidence="1">
    <location>
        <begin position="1"/>
        <end position="26"/>
    </location>
</feature>
<protein>
    <submittedName>
        <fullName evidence="2">Uncharacterized protein</fullName>
    </submittedName>
</protein>
<evidence type="ECO:0000313" key="3">
    <source>
        <dbReference type="Proteomes" id="UP001479436"/>
    </source>
</evidence>
<dbReference type="Proteomes" id="UP001479436">
    <property type="component" value="Unassembled WGS sequence"/>
</dbReference>
<dbReference type="PANTHER" id="PTHR34415">
    <property type="entry name" value="INTEGRASE CATALYTIC DOMAIN-CONTAINING PROTEIN"/>
    <property type="match status" value="1"/>
</dbReference>
<dbReference type="EMBL" id="JASJQH010000527">
    <property type="protein sequence ID" value="KAK9763945.1"/>
    <property type="molecule type" value="Genomic_DNA"/>
</dbReference>
<dbReference type="PANTHER" id="PTHR34415:SF1">
    <property type="entry name" value="INTEGRASE CATALYTIC DOMAIN-CONTAINING PROTEIN"/>
    <property type="match status" value="1"/>
</dbReference>
<organism evidence="2 3">
    <name type="scientific">Basidiobolus ranarum</name>
    <dbReference type="NCBI Taxonomy" id="34480"/>
    <lineage>
        <taxon>Eukaryota</taxon>
        <taxon>Fungi</taxon>
        <taxon>Fungi incertae sedis</taxon>
        <taxon>Zoopagomycota</taxon>
        <taxon>Entomophthoromycotina</taxon>
        <taxon>Basidiobolomycetes</taxon>
        <taxon>Basidiobolales</taxon>
        <taxon>Basidiobolaceae</taxon>
        <taxon>Basidiobolus</taxon>
    </lineage>
</organism>
<accession>A0ABR2WR15</accession>
<sequence>MSKGATQVNDADVAAHIATKPPPLSMDLPVPFNQEKALGLISDQEIKQLSEASVDPKESNSEVTDIGDYVTSDAEKAVRKFYSTGKCCKENCITRVSIQEVIQRREQFEALEKEQQDFFLMGQFLAFEGGQECNTNPKKSRTRRRLFYRFNTKTPICQTFYHEMYGIGNHRLHAVRSKLYQDGIEARVHGNTGRPPKRKTKVEITLELTRHVCEFIKNFALTHQVPGPSHLSDTSGVEIYLSPEHSKAAVYRLYKDEVLNGRKGERVMSSRTFIRLWNQLLPQIRVLPAKTGELRDSNSTNHLAHAQATVRPTTLAELSLDPFV</sequence>
<comment type="caution">
    <text evidence="2">The sequence shown here is derived from an EMBL/GenBank/DDBJ whole genome shotgun (WGS) entry which is preliminary data.</text>
</comment>
<evidence type="ECO:0000256" key="1">
    <source>
        <dbReference type="SAM" id="MobiDB-lite"/>
    </source>
</evidence>
<evidence type="ECO:0000313" key="2">
    <source>
        <dbReference type="EMBL" id="KAK9763945.1"/>
    </source>
</evidence>